<dbReference type="PANTHER" id="PTHR43637">
    <property type="entry name" value="UPF0273 PROTEIN TM_0370"/>
    <property type="match status" value="1"/>
</dbReference>
<comment type="similarity">
    <text evidence="3">Belongs to the UPF0273 family.</text>
</comment>
<evidence type="ECO:0000256" key="2">
    <source>
        <dbReference type="ARBA" id="ARBA00022840"/>
    </source>
</evidence>
<dbReference type="InterPro" id="IPR022475">
    <property type="entry name" value="UPF0273_KaiC-like"/>
</dbReference>
<accession>A0A7C3SLR2</accession>
<feature type="binding site" evidence="3">
    <location>
        <begin position="30"/>
        <end position="37"/>
    </location>
    <ligand>
        <name>ATP</name>
        <dbReference type="ChEBI" id="CHEBI:30616"/>
    </ligand>
</feature>
<dbReference type="InterPro" id="IPR010624">
    <property type="entry name" value="KaiC_dom"/>
</dbReference>
<dbReference type="SUPFAM" id="SSF52540">
    <property type="entry name" value="P-loop containing nucleoside triphosphate hydrolases"/>
    <property type="match status" value="1"/>
</dbReference>
<dbReference type="EMBL" id="DTIB01000104">
    <property type="protein sequence ID" value="HGB25576.1"/>
    <property type="molecule type" value="Genomic_DNA"/>
</dbReference>
<dbReference type="HAMAP" id="MF_01076">
    <property type="entry name" value="UPF0273"/>
    <property type="match status" value="1"/>
</dbReference>
<dbReference type="AlphaFoldDB" id="A0A7C3SLR2"/>
<dbReference type="PRINTS" id="PR01874">
    <property type="entry name" value="DNAREPAIRADA"/>
</dbReference>
<evidence type="ECO:0000256" key="1">
    <source>
        <dbReference type="ARBA" id="ARBA00022741"/>
    </source>
</evidence>
<comment type="caution">
    <text evidence="5">The sequence shown here is derived from an EMBL/GenBank/DDBJ whole genome shotgun (WGS) entry which is preliminary data.</text>
</comment>
<dbReference type="InterPro" id="IPR027417">
    <property type="entry name" value="P-loop_NTPase"/>
</dbReference>
<dbReference type="PANTHER" id="PTHR43637:SF1">
    <property type="entry name" value="UPF0273 PROTEIN TM_0370"/>
    <property type="match status" value="1"/>
</dbReference>
<evidence type="ECO:0000256" key="3">
    <source>
        <dbReference type="HAMAP-Rule" id="MF_01076"/>
    </source>
</evidence>
<evidence type="ECO:0000313" key="5">
    <source>
        <dbReference type="EMBL" id="HGB25576.1"/>
    </source>
</evidence>
<dbReference type="Gene3D" id="3.40.50.300">
    <property type="entry name" value="P-loop containing nucleotide triphosphate hydrolases"/>
    <property type="match status" value="1"/>
</dbReference>
<name>A0A7C3SLR2_THEPE</name>
<keyword evidence="1 3" id="KW-0547">Nucleotide-binding</keyword>
<dbReference type="NCBIfam" id="TIGR03877">
    <property type="entry name" value="thermo_KaiC_1"/>
    <property type="match status" value="1"/>
</dbReference>
<dbReference type="GO" id="GO:0005524">
    <property type="term" value="F:ATP binding"/>
    <property type="evidence" value="ECO:0007669"/>
    <property type="project" value="UniProtKB-UniRule"/>
</dbReference>
<organism evidence="5">
    <name type="scientific">Thermofilum pendens</name>
    <dbReference type="NCBI Taxonomy" id="2269"/>
    <lineage>
        <taxon>Archaea</taxon>
        <taxon>Thermoproteota</taxon>
        <taxon>Thermoprotei</taxon>
        <taxon>Thermofilales</taxon>
        <taxon>Thermofilaceae</taxon>
        <taxon>Thermofilum</taxon>
    </lineage>
</organism>
<evidence type="ECO:0000259" key="4">
    <source>
        <dbReference type="PROSITE" id="PS51146"/>
    </source>
</evidence>
<dbReference type="PROSITE" id="PS51146">
    <property type="entry name" value="KAIC"/>
    <property type="match status" value="1"/>
</dbReference>
<gene>
    <name evidence="5" type="ORF">ENV88_06080</name>
</gene>
<proteinExistence type="inferred from homology"/>
<sequence length="254" mass="28163">MIEKVRTGIPGFDDLLYGGIPKRNIVLLSGGPGTGKTIFSQQYIYYGLVNGEPGVLVTLEEHPVQARRNMAAFGWDVRKFEEEGKFAVVDAFTGGVGEAAKRERYVVRSVDDVGELLDIIRQAIRDVKAERVVVDSVSTLYLTKPAMARSILMQLKRVLAGLGATSIFVSQVSVTERGFGGPGVEHAVDGIVRLDLDEYNGELIRSLIIWKMRGTKHDMRRHPFEITDKGIIVYSDKVVRFRGQYITFGEGGEL</sequence>
<keyword evidence="2 3" id="KW-0067">ATP-binding</keyword>
<dbReference type="Pfam" id="PF06745">
    <property type="entry name" value="ATPase"/>
    <property type="match status" value="1"/>
</dbReference>
<feature type="domain" description="KaiC" evidence="4">
    <location>
        <begin position="3"/>
        <end position="247"/>
    </location>
</feature>
<reference evidence="5" key="1">
    <citation type="journal article" date="2020" name="mSystems">
        <title>Genome- and Community-Level Interaction Insights into Carbon Utilization and Element Cycling Functions of Hydrothermarchaeota in Hydrothermal Sediment.</title>
        <authorList>
            <person name="Zhou Z."/>
            <person name="Liu Y."/>
            <person name="Xu W."/>
            <person name="Pan J."/>
            <person name="Luo Z.H."/>
            <person name="Li M."/>
        </authorList>
    </citation>
    <scope>NUCLEOTIDE SEQUENCE [LARGE SCALE GENOMIC DNA]</scope>
    <source>
        <strain evidence="5">SpSt-8</strain>
    </source>
</reference>
<dbReference type="InterPro" id="IPR014774">
    <property type="entry name" value="KaiC-like_dom"/>
</dbReference>
<protein>
    <recommendedName>
        <fullName evidence="3">UPF0273 protein ENV88_06080</fullName>
    </recommendedName>
</protein>